<sequence length="50" mass="5694">MKFIPYIGEFARIKAKAYGTSLFYLEGDNIVEEKPDGTKVIVEKLVKNND</sequence>
<dbReference type="EMBL" id="LQYI01000050">
    <property type="protein sequence ID" value="KYC69428.1"/>
    <property type="molecule type" value="Genomic_DNA"/>
</dbReference>
<name>A0A150KEN0_HEYCO</name>
<comment type="caution">
    <text evidence="1">The sequence shown here is derived from an EMBL/GenBank/DDBJ whole genome shotgun (WGS) entry which is preliminary data.</text>
</comment>
<accession>A0A150KEN0</accession>
<evidence type="ECO:0000313" key="2">
    <source>
        <dbReference type="Proteomes" id="UP000075304"/>
    </source>
</evidence>
<evidence type="ECO:0000313" key="1">
    <source>
        <dbReference type="EMBL" id="KYC69428.1"/>
    </source>
</evidence>
<organism evidence="1 2">
    <name type="scientific">Heyndrickxia coagulans</name>
    <name type="common">Weizmannia coagulans</name>
    <dbReference type="NCBI Taxonomy" id="1398"/>
    <lineage>
        <taxon>Bacteria</taxon>
        <taxon>Bacillati</taxon>
        <taxon>Bacillota</taxon>
        <taxon>Bacilli</taxon>
        <taxon>Bacillales</taxon>
        <taxon>Bacillaceae</taxon>
        <taxon>Heyndrickxia</taxon>
    </lineage>
</organism>
<dbReference type="AlphaFoldDB" id="A0A150KEN0"/>
<reference evidence="1 2" key="1">
    <citation type="submission" date="2016-01" db="EMBL/GenBank/DDBJ databases">
        <title>Genome Sequences of Twelve Sporeforming Bacillus Species Isolated from Foods.</title>
        <authorList>
            <person name="Berendsen E.M."/>
            <person name="Wells-Bennik M.H."/>
            <person name="Krawcyk A.O."/>
            <person name="De Jong A."/>
            <person name="Holsappel S."/>
            <person name="Eijlander R.T."/>
            <person name="Kuipers O.P."/>
        </authorList>
    </citation>
    <scope>NUCLEOTIDE SEQUENCE [LARGE SCALE GENOMIC DNA]</scope>
    <source>
        <strain evidence="1 2">B4099</strain>
    </source>
</reference>
<protein>
    <submittedName>
        <fullName evidence="1">Uncharacterized protein</fullName>
    </submittedName>
</protein>
<dbReference type="PATRIC" id="fig|1398.25.peg.3045"/>
<gene>
    <name evidence="1" type="ORF">B4099_3712</name>
</gene>
<proteinExistence type="predicted"/>
<dbReference type="Proteomes" id="UP000075304">
    <property type="component" value="Unassembled WGS sequence"/>
</dbReference>